<evidence type="ECO:0000313" key="2">
    <source>
        <dbReference type="EMBL" id="AII08931.1"/>
    </source>
</evidence>
<proteinExistence type="predicted"/>
<keyword evidence="1" id="KW-0732">Signal</keyword>
<evidence type="ECO:0000313" key="4">
    <source>
        <dbReference type="Proteomes" id="UP000028488"/>
    </source>
</evidence>
<protein>
    <submittedName>
        <fullName evidence="2">Tat pathway signal protein</fullName>
    </submittedName>
</protein>
<dbReference type="eggNOG" id="ENOG5031DUB">
    <property type="taxonomic scope" value="Bacteria"/>
</dbReference>
<dbReference type="Proteomes" id="UP000239290">
    <property type="component" value="Unassembled WGS sequence"/>
</dbReference>
<organism evidence="2 4">
    <name type="scientific">Rhodococcus opacus</name>
    <name type="common">Nocardia opaca</name>
    <dbReference type="NCBI Taxonomy" id="37919"/>
    <lineage>
        <taxon>Bacteria</taxon>
        <taxon>Bacillati</taxon>
        <taxon>Actinomycetota</taxon>
        <taxon>Actinomycetes</taxon>
        <taxon>Mycobacteriales</taxon>
        <taxon>Nocardiaceae</taxon>
        <taxon>Rhodococcus</taxon>
    </lineage>
</organism>
<dbReference type="EMBL" id="PUIO01000015">
    <property type="protein sequence ID" value="PQP24123.1"/>
    <property type="molecule type" value="Genomic_DNA"/>
</dbReference>
<evidence type="ECO:0000313" key="5">
    <source>
        <dbReference type="Proteomes" id="UP000239290"/>
    </source>
</evidence>
<name>A0A076ESU7_RHOOP</name>
<reference evidence="3" key="2">
    <citation type="journal article" date="2018" name="Genome Announc.">
        <title>Draft Genome Sequence of Rhodococcus opacus Strain 04-OD7, Which Can Mobilize Phosphate.</title>
        <authorList>
            <person name="Zheng B.X."/>
            <person name="Zhang H.K."/>
            <person name="Ding K."/>
        </authorList>
    </citation>
    <scope>NUCLEOTIDE SEQUENCE</scope>
    <source>
        <strain evidence="3">04-OD7</strain>
    </source>
</reference>
<feature type="chain" id="PRO_5038207070" evidence="1">
    <location>
        <begin position="31"/>
        <end position="207"/>
    </location>
</feature>
<reference evidence="2 4" key="1">
    <citation type="submission" date="2014-07" db="EMBL/GenBank/DDBJ databases">
        <title>Genome Sequence of Rhodococcus opacus Strain R7, a Biodegrader of Mono- and Polycyclic Aromatic Hydrocarbons.</title>
        <authorList>
            <person name="Di Gennaro P."/>
            <person name="Zampolli J."/>
            <person name="Presti I."/>
            <person name="Cappelletti M."/>
            <person name="D'Ursi P."/>
            <person name="Orro A."/>
            <person name="Mezzelani A."/>
            <person name="Milanesi L."/>
        </authorList>
    </citation>
    <scope>NUCLEOTIDE SEQUENCE [LARGE SCALE GENOMIC DNA]</scope>
    <source>
        <strain evidence="2 4">R7</strain>
    </source>
</reference>
<gene>
    <name evidence="3" type="ORF">C5613_14665</name>
    <name evidence="2" type="ORF">EP51_31610</name>
</gene>
<reference evidence="3" key="4">
    <citation type="submission" date="2018-02" db="EMBL/GenBank/DDBJ databases">
        <authorList>
            <person name="Cohen D.B."/>
            <person name="Kent A.D."/>
        </authorList>
    </citation>
    <scope>NUCLEOTIDE SEQUENCE</scope>
    <source>
        <strain evidence="3">04-OD7</strain>
    </source>
</reference>
<dbReference type="AlphaFoldDB" id="A0A076ESU7"/>
<dbReference type="EMBL" id="CP008947">
    <property type="protein sequence ID" value="AII08931.1"/>
    <property type="molecule type" value="Genomic_DNA"/>
</dbReference>
<sequence length="207" mass="20940">MNRRHFGRRVAAGLTAAVAATMMFTGVVSAQPADSAPVVDPATAIAKLRTVAAGNPEAEAALERLAASPTDTAATNIALPGQIFQIPAYSDTGQGGPVLGQLYGAGVATNMSNQFRFGFFGGPGVIANDQTGAELDVVYYSFATGASGIVKLDQNNVAVPTVVSSPPVAGLGSGLVVAAVYGSLNHQVGPNVVKSTIWWPTLGTVLA</sequence>
<accession>A0A076ESU7</accession>
<evidence type="ECO:0000313" key="3">
    <source>
        <dbReference type="EMBL" id="PQP24123.1"/>
    </source>
</evidence>
<reference evidence="5" key="3">
    <citation type="submission" date="2018-02" db="EMBL/GenBank/DDBJ databases">
        <title>Draft genome sequencing of Rhodococcus opacus KU647198.</title>
        <authorList>
            <person name="Zheng B.-X."/>
        </authorList>
    </citation>
    <scope>NUCLEOTIDE SEQUENCE [LARGE SCALE GENOMIC DNA]</scope>
    <source>
        <strain evidence="5">04-OD7</strain>
    </source>
</reference>
<evidence type="ECO:0000256" key="1">
    <source>
        <dbReference type="SAM" id="SignalP"/>
    </source>
</evidence>
<dbReference type="RefSeq" id="WP_009474921.1">
    <property type="nucleotide sequence ID" value="NZ_CP008947.1"/>
</dbReference>
<feature type="signal peptide" evidence="1">
    <location>
        <begin position="1"/>
        <end position="30"/>
    </location>
</feature>
<dbReference type="Proteomes" id="UP000028488">
    <property type="component" value="Chromosome"/>
</dbReference>